<evidence type="ECO:0000256" key="2">
    <source>
        <dbReference type="ARBA" id="ARBA00008061"/>
    </source>
</evidence>
<dbReference type="Gene3D" id="2.60.40.10">
    <property type="entry name" value="Immunoglobulins"/>
    <property type="match status" value="1"/>
</dbReference>
<dbReference type="InterPro" id="IPR013784">
    <property type="entry name" value="Carb-bd-like_fold"/>
</dbReference>
<dbReference type="CDD" id="cd11339">
    <property type="entry name" value="AmyAc_bac_CMD_like_2"/>
    <property type="match status" value="1"/>
</dbReference>
<evidence type="ECO:0000256" key="4">
    <source>
        <dbReference type="ARBA" id="ARBA00022729"/>
    </source>
</evidence>
<accession>A0ABV8IGW3</accession>
<dbReference type="CDD" id="cd10315">
    <property type="entry name" value="CBM41_pullulanase"/>
    <property type="match status" value="3"/>
</dbReference>
<dbReference type="InterPro" id="IPR017853">
    <property type="entry name" value="GH"/>
</dbReference>
<name>A0ABV8IGW3_9ACTN</name>
<proteinExistence type="inferred from homology"/>
<feature type="domain" description="Glycosyl hydrolase family 13 catalytic" evidence="15">
    <location>
        <begin position="111"/>
        <end position="567"/>
    </location>
</feature>
<evidence type="ECO:0000256" key="11">
    <source>
        <dbReference type="ARBA" id="ARBA00030238"/>
    </source>
</evidence>
<feature type="region of interest" description="Disordered" evidence="13">
    <location>
        <begin position="1638"/>
        <end position="1668"/>
    </location>
</feature>
<evidence type="ECO:0000256" key="10">
    <source>
        <dbReference type="ARBA" id="ARBA00029618"/>
    </source>
</evidence>
<evidence type="ECO:0000256" key="1">
    <source>
        <dbReference type="ARBA" id="ARBA00000548"/>
    </source>
</evidence>
<evidence type="ECO:0000259" key="15">
    <source>
        <dbReference type="SMART" id="SM00642"/>
    </source>
</evidence>
<comment type="catalytic activity">
    <reaction evidence="8">
        <text>Hydrolysis of (1-&gt;6)-alpha-D-glucosidic linkages in pullulan, amylopectin and glycogen, and in the alpha- and beta-limit dextrins of amylopectin and glycogen.</text>
        <dbReference type="EC" id="3.2.1.41"/>
    </reaction>
</comment>
<dbReference type="RefSeq" id="WP_377293525.1">
    <property type="nucleotide sequence ID" value="NZ_JBHSBM010000043.1"/>
</dbReference>
<keyword evidence="17" id="KW-1185">Reference proteome</keyword>
<comment type="caution">
    <text evidence="16">The sequence shown here is derived from an EMBL/GenBank/DDBJ whole genome shotgun (WGS) entry which is preliminary data.</text>
</comment>
<keyword evidence="5" id="KW-0378">Hydrolase</keyword>
<comment type="similarity">
    <text evidence="2">Belongs to the glycosyl hydrolase 13 family.</text>
</comment>
<evidence type="ECO:0000256" key="6">
    <source>
        <dbReference type="ARBA" id="ARBA00022837"/>
    </source>
</evidence>
<dbReference type="Proteomes" id="UP001595850">
    <property type="component" value="Unassembled WGS sequence"/>
</dbReference>
<evidence type="ECO:0000256" key="7">
    <source>
        <dbReference type="ARBA" id="ARBA00023295"/>
    </source>
</evidence>
<keyword evidence="4 14" id="KW-0732">Signal</keyword>
<dbReference type="SUPFAM" id="SSF81296">
    <property type="entry name" value="E set domains"/>
    <property type="match status" value="2"/>
</dbReference>
<dbReference type="EMBL" id="JBHSBM010000043">
    <property type="protein sequence ID" value="MFC4062426.1"/>
    <property type="molecule type" value="Genomic_DNA"/>
</dbReference>
<evidence type="ECO:0000256" key="5">
    <source>
        <dbReference type="ARBA" id="ARBA00022801"/>
    </source>
</evidence>
<reference evidence="17" key="1">
    <citation type="journal article" date="2019" name="Int. J. Syst. Evol. Microbiol.">
        <title>The Global Catalogue of Microorganisms (GCM) 10K type strain sequencing project: providing services to taxonomists for standard genome sequencing and annotation.</title>
        <authorList>
            <consortium name="The Broad Institute Genomics Platform"/>
            <consortium name="The Broad Institute Genome Sequencing Center for Infectious Disease"/>
            <person name="Wu L."/>
            <person name="Ma J."/>
        </authorList>
    </citation>
    <scope>NUCLEOTIDE SEQUENCE [LARGE SCALE GENOMIC DNA]</scope>
    <source>
        <strain evidence="17">TBRC 4489</strain>
    </source>
</reference>
<dbReference type="Pfam" id="PF02922">
    <property type="entry name" value="CBM_48"/>
    <property type="match status" value="1"/>
</dbReference>
<dbReference type="EC" id="3.2.1.1" evidence="3"/>
<dbReference type="Pfam" id="PF11852">
    <property type="entry name" value="Pullul_strch_C"/>
    <property type="match status" value="1"/>
</dbReference>
<feature type="chain" id="PRO_5047381536" description="1,4-alpha-D-glucan glucanohydrolase" evidence="14">
    <location>
        <begin position="39"/>
        <end position="1965"/>
    </location>
</feature>
<dbReference type="InterPro" id="IPR004193">
    <property type="entry name" value="Glyco_hydro_13_N"/>
</dbReference>
<evidence type="ECO:0000256" key="9">
    <source>
        <dbReference type="ARBA" id="ARBA00024062"/>
    </source>
</evidence>
<dbReference type="InterPro" id="IPR040671">
    <property type="entry name" value="Pullulanase_N2"/>
</dbReference>
<evidence type="ECO:0000256" key="8">
    <source>
        <dbReference type="ARBA" id="ARBA00023965"/>
    </source>
</evidence>
<dbReference type="Gene3D" id="2.60.40.1110">
    <property type="match status" value="3"/>
</dbReference>
<protein>
    <recommendedName>
        <fullName evidence="11">1,4-alpha-D-glucan glucanohydrolase</fullName>
        <ecNumber evidence="3">3.2.1.1</ecNumber>
        <ecNumber evidence="9">3.2.1.41</ecNumber>
    </recommendedName>
    <alternativeName>
        <fullName evidence="10">Alpha-dextrin endo-1,6-alpha-glucosidase</fullName>
    </alternativeName>
    <alternativeName>
        <fullName evidence="12">Pullulan 6-glucanohydrolase</fullName>
    </alternativeName>
</protein>
<feature type="signal peptide" evidence="14">
    <location>
        <begin position="1"/>
        <end position="38"/>
    </location>
</feature>
<dbReference type="Pfam" id="PF00128">
    <property type="entry name" value="Alpha-amylase"/>
    <property type="match status" value="1"/>
</dbReference>
<dbReference type="InterPro" id="IPR013783">
    <property type="entry name" value="Ig-like_fold"/>
</dbReference>
<dbReference type="SMART" id="SM00642">
    <property type="entry name" value="Aamy"/>
    <property type="match status" value="1"/>
</dbReference>
<gene>
    <name evidence="16" type="primary">pulA</name>
    <name evidence="16" type="ORF">ACFOWE_29350</name>
</gene>
<dbReference type="InterPro" id="IPR024561">
    <property type="entry name" value="Pullul_strch_C"/>
</dbReference>
<dbReference type="InterPro" id="IPR011839">
    <property type="entry name" value="Pullul_strch"/>
</dbReference>
<dbReference type="SUPFAM" id="SSF51011">
    <property type="entry name" value="Glycosyl hydrolase domain"/>
    <property type="match status" value="2"/>
</dbReference>
<comment type="catalytic activity">
    <reaction evidence="1">
        <text>Endohydrolysis of (1-&gt;4)-alpha-D-glucosidic linkages in polysaccharides containing three or more (1-&gt;4)-alpha-linked D-glucose units.</text>
        <dbReference type="EC" id="3.2.1.1"/>
    </reaction>
</comment>
<dbReference type="NCBIfam" id="TIGR02103">
    <property type="entry name" value="pullul_strch"/>
    <property type="match status" value="1"/>
</dbReference>
<evidence type="ECO:0000256" key="14">
    <source>
        <dbReference type="SAM" id="SignalP"/>
    </source>
</evidence>
<evidence type="ECO:0000256" key="13">
    <source>
        <dbReference type="SAM" id="MobiDB-lite"/>
    </source>
</evidence>
<dbReference type="Pfam" id="PF17967">
    <property type="entry name" value="Pullulanase_N2"/>
    <property type="match status" value="1"/>
</dbReference>
<dbReference type="SUPFAM" id="SSF51445">
    <property type="entry name" value="(Trans)glycosidases"/>
    <property type="match status" value="2"/>
</dbReference>
<keyword evidence="7" id="KW-0326">Glycosidase</keyword>
<dbReference type="Pfam" id="PF03714">
    <property type="entry name" value="PUD"/>
    <property type="match status" value="3"/>
</dbReference>
<dbReference type="SUPFAM" id="SSF49452">
    <property type="entry name" value="Starch-binding domain-like"/>
    <property type="match status" value="3"/>
</dbReference>
<dbReference type="CDD" id="cd02860">
    <property type="entry name" value="E_set_Pullulanase"/>
    <property type="match status" value="1"/>
</dbReference>
<evidence type="ECO:0000313" key="16">
    <source>
        <dbReference type="EMBL" id="MFC4062426.1"/>
    </source>
</evidence>
<dbReference type="EC" id="3.2.1.41" evidence="9"/>
<evidence type="ECO:0000256" key="3">
    <source>
        <dbReference type="ARBA" id="ARBA00012595"/>
    </source>
</evidence>
<evidence type="ECO:0000256" key="12">
    <source>
        <dbReference type="ARBA" id="ARBA00031076"/>
    </source>
</evidence>
<dbReference type="PANTHER" id="PTHR43002">
    <property type="entry name" value="GLYCOGEN DEBRANCHING ENZYME"/>
    <property type="match status" value="1"/>
</dbReference>
<sequence>MVWPLPPRRARSASLTRAALAAVLVTAPLAVLSPPAAADPAAIRTAADPAAIRTAADPAAIRTAADPAAIRTAAAPARPVVSALSRSAAPGDRELARDALRADLSRERFYFAMTDRFANGDTGNDAGGLSGDRLATGFDPAHKGFYQGGDLKGLIGRLDYIQGLGSTAIWITPAFANRPVQGTGANASAGYHGYWITDFTRIDPHLGTNAEMKKLVREAHRRGMKVFFDIITNHTADVIDYAEKTYSYRSKGAHPYVDASGRPFDDREHASGGRFPKVTAESFPYTPVAPGKAKTPSWLNDVTMYHNRGDSTFSGESSEYGDFHGLDDLWTERPEVVDGMVDIYRTWVRETGIDGFRIDTAKHVNMEFWERFSPALRGYAAKLGNERFFMFGEVYSSDPAYTSRYSTRGGMNATLDFPFQEAARSFSGGTADAARLARLYADDDHHIDADSNTSSLPTFLGNHDMGRIGRFLAQDNPGASDAELLRRDLLAHELMYLTRGQPVVYYGDEQGFTGKGGDQDARQPMFASKTESYLSDDLIGTDATHARDNYDPSHPLYRGIAALAKLRDAHPALADGAQIERLASGGVYAFSRIRARDQVEYVVAVNNAEQPASVAVPTFSAGTAFTKVYGEAAESVTSGTDGKISVTVPALSAVVYKAAARLAKPTAAPAVSIALPGTEIRGTAGDGRVPVTATVPGTGFDQVTFAAKVGDGRWRVLGTDDAPNTTAAGRSFRVFHDLTGIPAGTKVAYRAVVKDSAGRFASAGAEAAVGAEPGPEEPGAVRRDWLVVHYNRPGGDYDGWGLHVWGDVEQPTEWARPLALTGEDAYGRFAWIRLKPGAREVGIIAHRGDEKDGGDRIVDPAKTGEVWLAQGRDGTHASRAAAQGYATVHYRRADGDYDGWGLHLWGDGLADGAATEWAAPRPPDGTDSYGVFWKVPLKNASVPVNHIVHKGDTKDPGSDQSFLPAAQPDAYVVSGSETLHASRAAAENVAVLHYHRPDGNYDGWGLHLWGDAAQPTEWAEPLMPAGTDGFGVYYRVPLAEGAKNVSYIIHKGDEKDLPSDQALDLAADGHEVWRVAATEGHVLPQAAARGADADLSKSSAHWIDRTTVAWKVQPSASLRYSLAFSAQGDIAVTKGELTGSYRVIRLNPGTLTDAQKAKWPHLAGHAALTVDPRDADLVTGALRGQVVAVERDASGALLTATGVQLPGVLDDVYAKAATAELGPDAAGPLPRLSVWAPTAREVKLALYRDPGGDRREVHPMRRDDATGVWSARGLPSWKGRYYTFLVTVYSPAAGKVVTNEVTDPYSVSLAADSVRSHLVDLSDRSLRPDGWTSLAKPPAVPQEKASIYELHVRDFSASDATVPEGRRGTYAAFTGESAGMKELRSLAGDGLTHVHLLPVFDIATVPERRADRTEPDCDLASLPADSERQQECVTASAAKDGFNWGYDPLHYTVPEGSYAADPDGSARIKEFRGMVAGLNGAGLRVVMDVVYNHAHAAGQDPTSVLDRIVPGYYHRLLDDGAVATSTCCANTAPEHTMMGKLVVDSLVTWARQYKIDGFRFDLMGHHPKANILAVRKALDALTLEKDGVDGKSIILYGEGWNFGEVADGARFEQATQANMAGTGVGTFSDRLRDAVRGGGPFDPDPRVQGFGSGLAGDPNGSPANGTAEQQRARLRAYQDLVKLGLAGNLRDYTFTATSGEQVKGSQVDYNGSPAGYAASPGETVSYVDAHDNETLFDALAYKLPQATTMADRVRMQSLSLATSVLAQGTAFVHAGSERLRSKSLDRNSYDSGDWFNRLLWDCAQGNGFGAGLPPKADNEDKWPYARPLLADPALKPGCDAIDAARARYGELLRIRSSSPAFALGSLAEVQKRLSFPTGGTAETPGVVTMHLDASGIDPKWKSITVVLNATPQEQPQTVAALKGAQVALHPVQADGGDAVVKQSRFDAGTGTLTVPARTVAVFVQS</sequence>
<dbReference type="InterPro" id="IPR005323">
    <property type="entry name" value="CBM41_pullulanase"/>
</dbReference>
<dbReference type="Gene3D" id="3.20.20.80">
    <property type="entry name" value="Glycosidases"/>
    <property type="match status" value="2"/>
</dbReference>
<dbReference type="Gene3D" id="2.60.40.1130">
    <property type="entry name" value="Rab geranylgeranyltransferase alpha-subunit, insert domain"/>
    <property type="match status" value="1"/>
</dbReference>
<organism evidence="16 17">
    <name type="scientific">Planomonospora corallina</name>
    <dbReference type="NCBI Taxonomy" id="1806052"/>
    <lineage>
        <taxon>Bacteria</taxon>
        <taxon>Bacillati</taxon>
        <taxon>Actinomycetota</taxon>
        <taxon>Actinomycetes</taxon>
        <taxon>Streptosporangiales</taxon>
        <taxon>Streptosporangiaceae</taxon>
        <taxon>Planomonospora</taxon>
    </lineage>
</organism>
<dbReference type="InterPro" id="IPR006047">
    <property type="entry name" value="GH13_cat_dom"/>
</dbReference>
<dbReference type="InterPro" id="IPR013780">
    <property type="entry name" value="Glyco_hydro_b"/>
</dbReference>
<dbReference type="InterPro" id="IPR014756">
    <property type="entry name" value="Ig_E-set"/>
</dbReference>
<evidence type="ECO:0000313" key="17">
    <source>
        <dbReference type="Proteomes" id="UP001595850"/>
    </source>
</evidence>
<dbReference type="Gene3D" id="2.60.40.1180">
    <property type="entry name" value="Golgi alpha-mannosidase II"/>
    <property type="match status" value="2"/>
</dbReference>
<keyword evidence="6" id="KW-0106">Calcium</keyword>
<dbReference type="CDD" id="cd11341">
    <property type="entry name" value="AmyAc_Pullulanase_LD-like"/>
    <property type="match status" value="1"/>
</dbReference>